<dbReference type="SUPFAM" id="SSF52266">
    <property type="entry name" value="SGNH hydrolase"/>
    <property type="match status" value="1"/>
</dbReference>
<dbReference type="STRING" id="1416801.SAMN05192553_11524"/>
<dbReference type="PANTHER" id="PTHR30383">
    <property type="entry name" value="THIOESTERASE 1/PROTEASE 1/LYSOPHOSPHOLIPASE L1"/>
    <property type="match status" value="1"/>
</dbReference>
<dbReference type="EMBL" id="FNZH01000015">
    <property type="protein sequence ID" value="SEJ80568.1"/>
    <property type="molecule type" value="Genomic_DNA"/>
</dbReference>
<dbReference type="Proteomes" id="UP000199403">
    <property type="component" value="Unassembled WGS sequence"/>
</dbReference>
<dbReference type="InterPro" id="IPR051532">
    <property type="entry name" value="Ester_Hydrolysis_Enzymes"/>
</dbReference>
<dbReference type="Pfam" id="PF13472">
    <property type="entry name" value="Lipase_GDSL_2"/>
    <property type="match status" value="1"/>
</dbReference>
<evidence type="ECO:0000313" key="2">
    <source>
        <dbReference type="EMBL" id="SEJ80568.1"/>
    </source>
</evidence>
<proteinExistence type="predicted"/>
<dbReference type="AlphaFoldDB" id="A0A1H7BSZ9"/>
<name>A0A1H7BSZ9_9BACT</name>
<protein>
    <submittedName>
        <fullName evidence="2">Lysophospholipase L1</fullName>
    </submittedName>
</protein>
<feature type="domain" description="SGNH hydrolase-type esterase" evidence="1">
    <location>
        <begin position="86"/>
        <end position="235"/>
    </location>
</feature>
<evidence type="ECO:0000313" key="3">
    <source>
        <dbReference type="Proteomes" id="UP000199403"/>
    </source>
</evidence>
<dbReference type="InterPro" id="IPR036514">
    <property type="entry name" value="SGNH_hydro_sf"/>
</dbReference>
<reference evidence="3" key="1">
    <citation type="submission" date="2016-10" db="EMBL/GenBank/DDBJ databases">
        <authorList>
            <person name="Varghese N."/>
            <person name="Submissions S."/>
        </authorList>
    </citation>
    <scope>NUCLEOTIDE SEQUENCE [LARGE SCALE GENOMIC DNA]</scope>
    <source>
        <strain evidence="3">IBRC-M 10761</strain>
    </source>
</reference>
<organism evidence="2 3">
    <name type="scientific">Cyclobacterium xiamenense</name>
    <dbReference type="NCBI Taxonomy" id="1297121"/>
    <lineage>
        <taxon>Bacteria</taxon>
        <taxon>Pseudomonadati</taxon>
        <taxon>Bacteroidota</taxon>
        <taxon>Cytophagia</taxon>
        <taxon>Cytophagales</taxon>
        <taxon>Cyclobacteriaceae</taxon>
        <taxon>Cyclobacterium</taxon>
    </lineage>
</organism>
<dbReference type="InterPro" id="IPR013830">
    <property type="entry name" value="SGNH_hydro"/>
</dbReference>
<gene>
    <name evidence="2" type="ORF">SAMN05192553_11524</name>
</gene>
<dbReference type="Gene3D" id="3.40.50.1110">
    <property type="entry name" value="SGNH hydrolase"/>
    <property type="match status" value="1"/>
</dbReference>
<evidence type="ECO:0000259" key="1">
    <source>
        <dbReference type="Pfam" id="PF13472"/>
    </source>
</evidence>
<dbReference type="CDD" id="cd04502">
    <property type="entry name" value="SGNH_hydrolase_like_7"/>
    <property type="match status" value="1"/>
</dbReference>
<dbReference type="PANTHER" id="PTHR30383:SF5">
    <property type="entry name" value="SGNH HYDROLASE-TYPE ESTERASE DOMAIN-CONTAINING PROTEIN"/>
    <property type="match status" value="1"/>
</dbReference>
<dbReference type="GO" id="GO:0004622">
    <property type="term" value="F:phosphatidylcholine lysophospholipase activity"/>
    <property type="evidence" value="ECO:0007669"/>
    <property type="project" value="TreeGrafter"/>
</dbReference>
<accession>A0A1H7BSZ9</accession>
<keyword evidence="3" id="KW-1185">Reference proteome</keyword>
<sequence length="244" mass="27720">MSVFVTVIFLAGFNSSNYYGSLGPLTIYPMKNLLFLSLLFLILSPDSLAQDPGRFSDQVSQISKDYPVSDYQSSVVFTGSSTIRMWKSLQEDFPREKIVNSGFGGSQASDLLHYLDELVVDYAPKKVFIYEGDNDLAAGKTIEEIVETYNLIVSQIHLAYPQTEIILISPKPSLARWELADQYRELNARLKKYARGKKKVSYADLWNPMLTSNNTPMEDIFLEDNLHMNAKGYAIWAKQIKKFL</sequence>